<organism evidence="2 3">
    <name type="scientific">Pelobates cultripes</name>
    <name type="common">Western spadefoot toad</name>
    <dbReference type="NCBI Taxonomy" id="61616"/>
    <lineage>
        <taxon>Eukaryota</taxon>
        <taxon>Metazoa</taxon>
        <taxon>Chordata</taxon>
        <taxon>Craniata</taxon>
        <taxon>Vertebrata</taxon>
        <taxon>Euteleostomi</taxon>
        <taxon>Amphibia</taxon>
        <taxon>Batrachia</taxon>
        <taxon>Anura</taxon>
        <taxon>Pelobatoidea</taxon>
        <taxon>Pelobatidae</taxon>
        <taxon>Pelobates</taxon>
    </lineage>
</organism>
<dbReference type="PROSITE" id="PS50090">
    <property type="entry name" value="MYB_LIKE"/>
    <property type="match status" value="1"/>
</dbReference>
<dbReference type="AlphaFoldDB" id="A0AAD1T7L7"/>
<keyword evidence="3" id="KW-1185">Reference proteome</keyword>
<dbReference type="Proteomes" id="UP001295444">
    <property type="component" value="Chromosome 10"/>
</dbReference>
<name>A0AAD1T7L7_PELCU</name>
<dbReference type="Gene3D" id="1.10.10.60">
    <property type="entry name" value="Homeodomain-like"/>
    <property type="match status" value="1"/>
</dbReference>
<dbReference type="PANTHER" id="PTHR32345">
    <property type="entry name" value="MYB-RELATED TRANSCRIPTION FACTOR, PARTNER OF PROFILIN"/>
    <property type="match status" value="1"/>
</dbReference>
<dbReference type="GO" id="GO:0005634">
    <property type="term" value="C:nucleus"/>
    <property type="evidence" value="ECO:0007669"/>
    <property type="project" value="TreeGrafter"/>
</dbReference>
<dbReference type="InterPro" id="IPR052870">
    <property type="entry name" value="Myb-related_repressor"/>
</dbReference>
<dbReference type="InterPro" id="IPR028002">
    <property type="entry name" value="Myb_DNA-bind_5"/>
</dbReference>
<evidence type="ECO:0000259" key="1">
    <source>
        <dbReference type="PROSITE" id="PS50090"/>
    </source>
</evidence>
<accession>A0AAD1T7L7</accession>
<gene>
    <name evidence="2" type="ORF">PECUL_23A022188</name>
</gene>
<evidence type="ECO:0000313" key="3">
    <source>
        <dbReference type="Proteomes" id="UP001295444"/>
    </source>
</evidence>
<dbReference type="InterPro" id="IPR001005">
    <property type="entry name" value="SANT/Myb"/>
</dbReference>
<dbReference type="PANTHER" id="PTHR32345:SF3">
    <property type="entry name" value="MYB-RELATED TRANSCRIPTION FACTOR, PARTNER OF PROFILIN"/>
    <property type="match status" value="1"/>
</dbReference>
<dbReference type="GO" id="GO:0000981">
    <property type="term" value="F:DNA-binding transcription factor activity, RNA polymerase II-specific"/>
    <property type="evidence" value="ECO:0007669"/>
    <property type="project" value="TreeGrafter"/>
</dbReference>
<proteinExistence type="predicted"/>
<evidence type="ECO:0000313" key="2">
    <source>
        <dbReference type="EMBL" id="CAH2320164.1"/>
    </source>
</evidence>
<dbReference type="GO" id="GO:0000978">
    <property type="term" value="F:RNA polymerase II cis-regulatory region sequence-specific DNA binding"/>
    <property type="evidence" value="ECO:0007669"/>
    <property type="project" value="TreeGrafter"/>
</dbReference>
<sequence>MAKQSMEDLSDLMIKKRKKKFSDKEDQVLVKEILSHVEQLYGPNASNSLRKTVIWQNIVTKINKEGGTNRTLMDCKKRWSDYKRKIRRVLTEKAPDVNMEKILNSTQLRVAKFFRMDQENESDTRKSGNVIPDNEGKSLTAYVLSYLLPYPYHNPTPNPTLPYPYL</sequence>
<dbReference type="Pfam" id="PF13873">
    <property type="entry name" value="Myb_DNA-bind_5"/>
    <property type="match status" value="1"/>
</dbReference>
<reference evidence="2" key="1">
    <citation type="submission" date="2022-03" db="EMBL/GenBank/DDBJ databases">
        <authorList>
            <person name="Alioto T."/>
            <person name="Alioto T."/>
            <person name="Gomez Garrido J."/>
        </authorList>
    </citation>
    <scope>NUCLEOTIDE SEQUENCE</scope>
</reference>
<feature type="domain" description="Myb-like" evidence="1">
    <location>
        <begin position="13"/>
        <end position="83"/>
    </location>
</feature>
<protein>
    <submittedName>
        <fullName evidence="2">Tumorhead S homeolog isoform X1</fullName>
    </submittedName>
</protein>
<dbReference type="EMBL" id="OW240921">
    <property type="protein sequence ID" value="CAH2320164.1"/>
    <property type="molecule type" value="Genomic_DNA"/>
</dbReference>